<keyword evidence="2" id="KW-1185">Reference proteome</keyword>
<protein>
    <submittedName>
        <fullName evidence="1">Uncharacterized protein</fullName>
    </submittedName>
</protein>
<proteinExistence type="predicted"/>
<dbReference type="EMBL" id="RRYP01035580">
    <property type="protein sequence ID" value="TNV70586.1"/>
    <property type="molecule type" value="Genomic_DNA"/>
</dbReference>
<gene>
    <name evidence="1" type="ORF">FGO68_gene10545</name>
</gene>
<organism evidence="1 2">
    <name type="scientific">Halteria grandinella</name>
    <dbReference type="NCBI Taxonomy" id="5974"/>
    <lineage>
        <taxon>Eukaryota</taxon>
        <taxon>Sar</taxon>
        <taxon>Alveolata</taxon>
        <taxon>Ciliophora</taxon>
        <taxon>Intramacronucleata</taxon>
        <taxon>Spirotrichea</taxon>
        <taxon>Stichotrichia</taxon>
        <taxon>Sporadotrichida</taxon>
        <taxon>Halteriidae</taxon>
        <taxon>Halteria</taxon>
    </lineage>
</organism>
<dbReference type="Proteomes" id="UP000785679">
    <property type="component" value="Unassembled WGS sequence"/>
</dbReference>
<name>A0A8J8N9F1_HALGN</name>
<comment type="caution">
    <text evidence="1">The sequence shown here is derived from an EMBL/GenBank/DDBJ whole genome shotgun (WGS) entry which is preliminary data.</text>
</comment>
<evidence type="ECO:0000313" key="1">
    <source>
        <dbReference type="EMBL" id="TNV70586.1"/>
    </source>
</evidence>
<sequence>MYQQVGSNGNQFRVAESSSGKVFCNVVQLRIMYAIRSYYGRACLALRPGAITTGFWGVTNLTPSQGIRSTCPNQECYSPLTPINPPPS</sequence>
<dbReference type="AlphaFoldDB" id="A0A8J8N9F1"/>
<evidence type="ECO:0000313" key="2">
    <source>
        <dbReference type="Proteomes" id="UP000785679"/>
    </source>
</evidence>
<accession>A0A8J8N9F1</accession>
<reference evidence="1" key="1">
    <citation type="submission" date="2019-06" db="EMBL/GenBank/DDBJ databases">
        <authorList>
            <person name="Zheng W."/>
        </authorList>
    </citation>
    <scope>NUCLEOTIDE SEQUENCE</scope>
    <source>
        <strain evidence="1">QDHG01</strain>
    </source>
</reference>